<dbReference type="InterPro" id="IPR001841">
    <property type="entry name" value="Znf_RING"/>
</dbReference>
<protein>
    <submittedName>
        <fullName evidence="4">RING finger domain protein</fullName>
    </submittedName>
</protein>
<organism evidence="4 5">
    <name type="scientific">Penicillium malachiteum</name>
    <dbReference type="NCBI Taxonomy" id="1324776"/>
    <lineage>
        <taxon>Eukaryota</taxon>
        <taxon>Fungi</taxon>
        <taxon>Dikarya</taxon>
        <taxon>Ascomycota</taxon>
        <taxon>Pezizomycotina</taxon>
        <taxon>Eurotiomycetes</taxon>
        <taxon>Eurotiomycetidae</taxon>
        <taxon>Eurotiales</taxon>
        <taxon>Aspergillaceae</taxon>
        <taxon>Penicillium</taxon>
    </lineage>
</organism>
<evidence type="ECO:0000259" key="3">
    <source>
        <dbReference type="PROSITE" id="PS50089"/>
    </source>
</evidence>
<dbReference type="Gene3D" id="3.30.40.10">
    <property type="entry name" value="Zinc/RING finger domain, C3HC4 (zinc finger)"/>
    <property type="match status" value="1"/>
</dbReference>
<dbReference type="Pfam" id="PF13639">
    <property type="entry name" value="zf-RING_2"/>
    <property type="match status" value="1"/>
</dbReference>
<dbReference type="PROSITE" id="PS50089">
    <property type="entry name" value="ZF_RING_2"/>
    <property type="match status" value="1"/>
</dbReference>
<keyword evidence="5" id="KW-1185">Reference proteome</keyword>
<dbReference type="InterPro" id="IPR013083">
    <property type="entry name" value="Znf_RING/FYVE/PHD"/>
</dbReference>
<evidence type="ECO:0000256" key="2">
    <source>
        <dbReference type="SAM" id="MobiDB-lite"/>
    </source>
</evidence>
<dbReference type="GO" id="GO:0008270">
    <property type="term" value="F:zinc ion binding"/>
    <property type="evidence" value="ECO:0007669"/>
    <property type="project" value="UniProtKB-KW"/>
</dbReference>
<proteinExistence type="predicted"/>
<evidence type="ECO:0000313" key="5">
    <source>
        <dbReference type="Proteomes" id="UP001215712"/>
    </source>
</evidence>
<accession>A0AAD6HFH9</accession>
<feature type="domain" description="RING-type" evidence="3">
    <location>
        <begin position="190"/>
        <end position="236"/>
    </location>
</feature>
<dbReference type="SMART" id="SM00184">
    <property type="entry name" value="RING"/>
    <property type="match status" value="1"/>
</dbReference>
<dbReference type="SUPFAM" id="SSF57850">
    <property type="entry name" value="RING/U-box"/>
    <property type="match status" value="1"/>
</dbReference>
<keyword evidence="1" id="KW-0862">Zinc</keyword>
<dbReference type="Proteomes" id="UP001215712">
    <property type="component" value="Unassembled WGS sequence"/>
</dbReference>
<sequence>MNADIIKKLKAEKKAAKEKARRTGKKKKGKRRPGAMKDRFPKKNNNKELLIRATLNNIINRNRSHRIKRGRSKREATEDTMLHISRYGKKLFDDGIARMRSRKLLGKREDVFFGGRNRIGLGELKKGGNGAIYFLSLNARRVKQNGHTYWVDQGILQCSAKELVECRVRELDSRPVKELTQRGARGSESCAICMKWMKWMKKDEEVLVLPCKHWCCNGCLHRWLSNPINDVCPSCKRPIGKAPPCGRIRAI</sequence>
<reference evidence="4" key="2">
    <citation type="submission" date="2023-01" db="EMBL/GenBank/DDBJ databases">
        <authorList>
            <person name="Petersen C."/>
        </authorList>
    </citation>
    <scope>NUCLEOTIDE SEQUENCE</scope>
    <source>
        <strain evidence="4">IBT 17514</strain>
    </source>
</reference>
<evidence type="ECO:0000313" key="4">
    <source>
        <dbReference type="EMBL" id="KAJ5712447.1"/>
    </source>
</evidence>
<keyword evidence="1" id="KW-0479">Metal-binding</keyword>
<keyword evidence="1" id="KW-0863">Zinc-finger</keyword>
<comment type="caution">
    <text evidence="4">The sequence shown here is derived from an EMBL/GenBank/DDBJ whole genome shotgun (WGS) entry which is preliminary data.</text>
</comment>
<feature type="compositionally biased region" description="Basic and acidic residues" evidence="2">
    <location>
        <begin position="1"/>
        <end position="18"/>
    </location>
</feature>
<feature type="region of interest" description="Disordered" evidence="2">
    <location>
        <begin position="1"/>
        <end position="42"/>
    </location>
</feature>
<gene>
    <name evidence="4" type="ORF">N7493_008915</name>
</gene>
<evidence type="ECO:0000256" key="1">
    <source>
        <dbReference type="PROSITE-ProRule" id="PRU00175"/>
    </source>
</evidence>
<reference evidence="4" key="1">
    <citation type="journal article" date="2023" name="IMA Fungus">
        <title>Comparative genomic study of the Penicillium genus elucidates a diverse pangenome and 15 lateral gene transfer events.</title>
        <authorList>
            <person name="Petersen C."/>
            <person name="Sorensen T."/>
            <person name="Nielsen M.R."/>
            <person name="Sondergaard T.E."/>
            <person name="Sorensen J.L."/>
            <person name="Fitzpatrick D.A."/>
            <person name="Frisvad J.C."/>
            <person name="Nielsen K.L."/>
        </authorList>
    </citation>
    <scope>NUCLEOTIDE SEQUENCE</scope>
    <source>
        <strain evidence="4">IBT 17514</strain>
    </source>
</reference>
<feature type="compositionally biased region" description="Basic residues" evidence="2">
    <location>
        <begin position="19"/>
        <end position="34"/>
    </location>
</feature>
<dbReference type="EMBL" id="JAQJAN010000013">
    <property type="protein sequence ID" value="KAJ5712447.1"/>
    <property type="molecule type" value="Genomic_DNA"/>
</dbReference>
<dbReference type="AlphaFoldDB" id="A0AAD6HFH9"/>
<name>A0AAD6HFH9_9EURO</name>